<evidence type="ECO:0000256" key="1">
    <source>
        <dbReference type="SAM" id="MobiDB-lite"/>
    </source>
</evidence>
<dbReference type="InterPro" id="IPR050357">
    <property type="entry name" value="Arrestin_domain-protein"/>
</dbReference>
<dbReference type="PANTHER" id="PTHR11188:SF161">
    <property type="entry name" value="PH-RESPONSE REGULATOR PROTEIN PALF_RIM8"/>
    <property type="match status" value="1"/>
</dbReference>
<dbReference type="Proteomes" id="UP000800200">
    <property type="component" value="Unassembled WGS sequence"/>
</dbReference>
<feature type="compositionally biased region" description="Low complexity" evidence="1">
    <location>
        <begin position="434"/>
        <end position="448"/>
    </location>
</feature>
<feature type="region of interest" description="Disordered" evidence="1">
    <location>
        <begin position="403"/>
        <end position="492"/>
    </location>
</feature>
<protein>
    <recommendedName>
        <fullName evidence="2">Arrestin-like N-terminal domain-containing protein</fullName>
    </recommendedName>
</protein>
<gene>
    <name evidence="3" type="ORF">K469DRAFT_683087</name>
</gene>
<reference evidence="3" key="1">
    <citation type="journal article" date="2020" name="Stud. Mycol.">
        <title>101 Dothideomycetes genomes: a test case for predicting lifestyles and emergence of pathogens.</title>
        <authorList>
            <person name="Haridas S."/>
            <person name="Albert R."/>
            <person name="Binder M."/>
            <person name="Bloem J."/>
            <person name="Labutti K."/>
            <person name="Salamov A."/>
            <person name="Andreopoulos B."/>
            <person name="Baker S."/>
            <person name="Barry K."/>
            <person name="Bills G."/>
            <person name="Bluhm B."/>
            <person name="Cannon C."/>
            <person name="Castanera R."/>
            <person name="Culley D."/>
            <person name="Daum C."/>
            <person name="Ezra D."/>
            <person name="Gonzalez J."/>
            <person name="Henrissat B."/>
            <person name="Kuo A."/>
            <person name="Liang C."/>
            <person name="Lipzen A."/>
            <person name="Lutzoni F."/>
            <person name="Magnuson J."/>
            <person name="Mondo S."/>
            <person name="Nolan M."/>
            <person name="Ohm R."/>
            <person name="Pangilinan J."/>
            <person name="Park H.-J."/>
            <person name="Ramirez L."/>
            <person name="Alfaro M."/>
            <person name="Sun H."/>
            <person name="Tritt A."/>
            <person name="Yoshinaga Y."/>
            <person name="Zwiers L.-H."/>
            <person name="Turgeon B."/>
            <person name="Goodwin S."/>
            <person name="Spatafora J."/>
            <person name="Crous P."/>
            <person name="Grigoriev I."/>
        </authorList>
    </citation>
    <scope>NUCLEOTIDE SEQUENCE</scope>
    <source>
        <strain evidence="3">CBS 207.26</strain>
    </source>
</reference>
<dbReference type="OrthoDB" id="2333384at2759"/>
<evidence type="ECO:0000313" key="3">
    <source>
        <dbReference type="EMBL" id="KAF2189675.1"/>
    </source>
</evidence>
<keyword evidence="4" id="KW-1185">Reference proteome</keyword>
<proteinExistence type="predicted"/>
<dbReference type="Pfam" id="PF00339">
    <property type="entry name" value="Arrestin_N"/>
    <property type="match status" value="1"/>
</dbReference>
<dbReference type="SUPFAM" id="SSF81296">
    <property type="entry name" value="E set domains"/>
    <property type="match status" value="1"/>
</dbReference>
<dbReference type="EMBL" id="ML994620">
    <property type="protein sequence ID" value="KAF2189675.1"/>
    <property type="molecule type" value="Genomic_DNA"/>
</dbReference>
<dbReference type="InterPro" id="IPR011021">
    <property type="entry name" value="Arrestin-like_N"/>
</dbReference>
<dbReference type="AlphaFoldDB" id="A0A6A6EF50"/>
<feature type="compositionally biased region" description="Polar residues" evidence="1">
    <location>
        <begin position="412"/>
        <end position="422"/>
    </location>
</feature>
<dbReference type="CDD" id="cd22952">
    <property type="entry name" value="ART10-like"/>
    <property type="match status" value="1"/>
</dbReference>
<dbReference type="InterPro" id="IPR014752">
    <property type="entry name" value="Arrestin-like_C"/>
</dbReference>
<dbReference type="InterPro" id="IPR014756">
    <property type="entry name" value="Ig_E-set"/>
</dbReference>
<feature type="domain" description="Arrestin-like N-terminal" evidence="2">
    <location>
        <begin position="14"/>
        <end position="110"/>
    </location>
</feature>
<dbReference type="GO" id="GO:0070086">
    <property type="term" value="P:ubiquitin-dependent endocytosis"/>
    <property type="evidence" value="ECO:0007669"/>
    <property type="project" value="TreeGrafter"/>
</dbReference>
<dbReference type="GO" id="GO:0030674">
    <property type="term" value="F:protein-macromolecule adaptor activity"/>
    <property type="evidence" value="ECO:0007669"/>
    <property type="project" value="TreeGrafter"/>
</dbReference>
<dbReference type="GO" id="GO:0005886">
    <property type="term" value="C:plasma membrane"/>
    <property type="evidence" value="ECO:0007669"/>
    <property type="project" value="TreeGrafter"/>
</dbReference>
<dbReference type="Gene3D" id="2.60.40.640">
    <property type="match status" value="1"/>
</dbReference>
<evidence type="ECO:0000259" key="2">
    <source>
        <dbReference type="Pfam" id="PF00339"/>
    </source>
</evidence>
<sequence length="492" mass="54703">MAPLEPSLRVIVDDDSSRVYRHGDEVNGKVILVVENEEQIKALTVNFIGACITKTTRPFYVSRNDGDAPSSSRQEFRERTFLFNLEKVLLPAHTLGANKYSWAFDFTFPELTETRHSRWAHGSKYLKGPHPLPPSFHTYTNNPGGQAMISYFIQAKLTRGGMRGAVRTTQMLAYHPSPRPSSLEPKMTSRALYAQTWKPMKDPRKAIDKVLTKVSRKSGAQILSPRIVPTLHFPEKVAPGQPIHLLLSINNARRQSASTDNEQPECMLDSLNVVISTFTTTICGKPLTQPQDAVTKHVTCISRQNINQSLSFDTPAKLTNNFRLVDDAESVPTFKTYTISRRYEMSVVIGIKCLGQKFTIESTTPLEILPRNPHALMVNRPEEQDDIPADPLPLYAPREPSTELAPGYNDLYSPSTGASTPYSLMETDGYGLASGSSTPPTGSMTSPSELDLPNVPESAEPELEASKINRRMTLMPRAAQHVSPKARRRSVN</sequence>
<dbReference type="GO" id="GO:0031625">
    <property type="term" value="F:ubiquitin protein ligase binding"/>
    <property type="evidence" value="ECO:0007669"/>
    <property type="project" value="TreeGrafter"/>
</dbReference>
<accession>A0A6A6EF50</accession>
<dbReference type="PANTHER" id="PTHR11188">
    <property type="entry name" value="ARRESTIN DOMAIN CONTAINING PROTEIN"/>
    <property type="match status" value="1"/>
</dbReference>
<dbReference type="GO" id="GO:0005829">
    <property type="term" value="C:cytosol"/>
    <property type="evidence" value="ECO:0007669"/>
    <property type="project" value="TreeGrafter"/>
</dbReference>
<organism evidence="3 4">
    <name type="scientific">Zopfia rhizophila CBS 207.26</name>
    <dbReference type="NCBI Taxonomy" id="1314779"/>
    <lineage>
        <taxon>Eukaryota</taxon>
        <taxon>Fungi</taxon>
        <taxon>Dikarya</taxon>
        <taxon>Ascomycota</taxon>
        <taxon>Pezizomycotina</taxon>
        <taxon>Dothideomycetes</taxon>
        <taxon>Dothideomycetes incertae sedis</taxon>
        <taxon>Zopfiaceae</taxon>
        <taxon>Zopfia</taxon>
    </lineage>
</organism>
<name>A0A6A6EF50_9PEZI</name>
<evidence type="ECO:0000313" key="4">
    <source>
        <dbReference type="Proteomes" id="UP000800200"/>
    </source>
</evidence>